<dbReference type="Proteomes" id="UP000009183">
    <property type="component" value="Chromosome 8"/>
</dbReference>
<gene>
    <name evidence="1" type="ordered locus">VIT_08s0007g00260</name>
</gene>
<keyword evidence="2" id="KW-1185">Reference proteome</keyword>
<dbReference type="STRING" id="29760.D7THP6"/>
<organism evidence="1 2">
    <name type="scientific">Vitis vinifera</name>
    <name type="common">Grape</name>
    <dbReference type="NCBI Taxonomy" id="29760"/>
    <lineage>
        <taxon>Eukaryota</taxon>
        <taxon>Viridiplantae</taxon>
        <taxon>Streptophyta</taxon>
        <taxon>Embryophyta</taxon>
        <taxon>Tracheophyta</taxon>
        <taxon>Spermatophyta</taxon>
        <taxon>Magnoliopsida</taxon>
        <taxon>eudicotyledons</taxon>
        <taxon>Gunneridae</taxon>
        <taxon>Pentapetalae</taxon>
        <taxon>rosids</taxon>
        <taxon>Vitales</taxon>
        <taxon>Vitaceae</taxon>
        <taxon>Viteae</taxon>
        <taxon>Vitis</taxon>
    </lineage>
</organism>
<reference evidence="2" key="1">
    <citation type="journal article" date="2007" name="Nature">
        <title>The grapevine genome sequence suggests ancestral hexaploidization in major angiosperm phyla.</title>
        <authorList>
            <consortium name="The French-Italian Public Consortium for Grapevine Genome Characterization."/>
            <person name="Jaillon O."/>
            <person name="Aury J.-M."/>
            <person name="Noel B."/>
            <person name="Policriti A."/>
            <person name="Clepet C."/>
            <person name="Casagrande A."/>
            <person name="Choisne N."/>
            <person name="Aubourg S."/>
            <person name="Vitulo N."/>
            <person name="Jubin C."/>
            <person name="Vezzi A."/>
            <person name="Legeai F."/>
            <person name="Hugueney P."/>
            <person name="Dasilva C."/>
            <person name="Horner D."/>
            <person name="Mica E."/>
            <person name="Jublot D."/>
            <person name="Poulain J."/>
            <person name="Bruyere C."/>
            <person name="Billault A."/>
            <person name="Segurens B."/>
            <person name="Gouyvenoux M."/>
            <person name="Ugarte E."/>
            <person name="Cattonaro F."/>
            <person name="Anthouard V."/>
            <person name="Vico V."/>
            <person name="Del Fabbro C."/>
            <person name="Alaux M."/>
            <person name="Di Gaspero G."/>
            <person name="Dumas V."/>
            <person name="Felice N."/>
            <person name="Paillard S."/>
            <person name="Juman I."/>
            <person name="Moroldo M."/>
            <person name="Scalabrin S."/>
            <person name="Canaguier A."/>
            <person name="Le Clainche I."/>
            <person name="Malacrida G."/>
            <person name="Durand E."/>
            <person name="Pesole G."/>
            <person name="Laucou V."/>
            <person name="Chatelet P."/>
            <person name="Merdinoglu D."/>
            <person name="Delledonne M."/>
            <person name="Pezzotti M."/>
            <person name="Lecharny A."/>
            <person name="Scarpelli C."/>
            <person name="Artiguenave F."/>
            <person name="Pe M.E."/>
            <person name="Valle G."/>
            <person name="Morgante M."/>
            <person name="Caboche M."/>
            <person name="Adam-Blondon A.-F."/>
            <person name="Weissenbach J."/>
            <person name="Quetier F."/>
            <person name="Wincker P."/>
        </authorList>
    </citation>
    <scope>NUCLEOTIDE SEQUENCE [LARGE SCALE GENOMIC DNA]</scope>
    <source>
        <strain evidence="2">cv. Pinot noir / PN40024</strain>
    </source>
</reference>
<accession>D7THP6</accession>
<sequence>MVRQQGRFKSPTGLNALN</sequence>
<dbReference type="AlphaFoldDB" id="D7THP6"/>
<proteinExistence type="predicted"/>
<evidence type="ECO:0000313" key="1">
    <source>
        <dbReference type="EMBL" id="CBI30562.3"/>
    </source>
</evidence>
<evidence type="ECO:0000313" key="2">
    <source>
        <dbReference type="Proteomes" id="UP000009183"/>
    </source>
</evidence>
<dbReference type="InParanoid" id="D7THP6"/>
<dbReference type="HOGENOM" id="CLU_3431156_0_0_1"/>
<protein>
    <submittedName>
        <fullName evidence="1">Uncharacterized protein</fullName>
    </submittedName>
</protein>
<name>D7THP6_VITVI</name>
<dbReference type="EMBL" id="FN595991">
    <property type="protein sequence ID" value="CBI30562.3"/>
    <property type="molecule type" value="Genomic_DNA"/>
</dbReference>